<dbReference type="AlphaFoldDB" id="A0A315XXI7"/>
<organism evidence="3 4">
    <name type="scientific">Ruminococcus flavefaciens</name>
    <dbReference type="NCBI Taxonomy" id="1265"/>
    <lineage>
        <taxon>Bacteria</taxon>
        <taxon>Bacillati</taxon>
        <taxon>Bacillota</taxon>
        <taxon>Clostridia</taxon>
        <taxon>Eubacteriales</taxon>
        <taxon>Oscillospiraceae</taxon>
        <taxon>Ruminococcus</taxon>
    </lineage>
</organism>
<keyword evidence="1" id="KW-0732">Signal</keyword>
<reference evidence="3 4" key="1">
    <citation type="submission" date="2018-05" db="EMBL/GenBank/DDBJ databases">
        <title>The Hungate 1000. A catalogue of reference genomes from the rumen microbiome.</title>
        <authorList>
            <person name="Kelly W."/>
        </authorList>
    </citation>
    <scope>NUCLEOTIDE SEQUENCE [LARGE SCALE GENOMIC DNA]</scope>
    <source>
        <strain evidence="3 4">SAb67</strain>
    </source>
</reference>
<dbReference type="RefSeq" id="WP_109727000.1">
    <property type="nucleotide sequence ID" value="NZ_QGDI01000009.1"/>
</dbReference>
<evidence type="ECO:0000313" key="4">
    <source>
        <dbReference type="Proteomes" id="UP000245720"/>
    </source>
</evidence>
<sequence>MKTRKLLAAAACIVLASAASCSKNEESAEKASEANTTAATAQNAGSIVFHAEGDITDADLDSISQILSERTADEIPDIGLEFSEDYDAKTVTMTFDKENAPKDNIDVFAERVLEKRLLEFRKGEKPDDEVILTNDDVEKAENVIMAETDGSMSDYVSIQFNDHGTEVFADVTSELAGTDTPLSIWFDGELLSAPTVRETITNGTCIISGDFDTTAAAELAKKIDSAPLPYEVSVKEINY</sequence>
<dbReference type="InterPro" id="IPR054384">
    <property type="entry name" value="SecDF_P1_head"/>
</dbReference>
<feature type="chain" id="PRO_5039157195" description="SecDF P1 head subdomain domain-containing protein" evidence="1">
    <location>
        <begin position="19"/>
        <end position="239"/>
    </location>
</feature>
<dbReference type="Proteomes" id="UP000245720">
    <property type="component" value="Unassembled WGS sequence"/>
</dbReference>
<evidence type="ECO:0000259" key="2">
    <source>
        <dbReference type="Pfam" id="PF22599"/>
    </source>
</evidence>
<feature type="domain" description="SecDF P1 head subdomain" evidence="2">
    <location>
        <begin position="128"/>
        <end position="229"/>
    </location>
</feature>
<accession>A0A315XXI7</accession>
<comment type="caution">
    <text evidence="3">The sequence shown here is derived from an EMBL/GenBank/DDBJ whole genome shotgun (WGS) entry which is preliminary data.</text>
</comment>
<dbReference type="Pfam" id="PF22599">
    <property type="entry name" value="SecDF_P1_head"/>
    <property type="match status" value="1"/>
</dbReference>
<feature type="signal peptide" evidence="1">
    <location>
        <begin position="1"/>
        <end position="18"/>
    </location>
</feature>
<proteinExistence type="predicted"/>
<dbReference type="OrthoDB" id="1827323at2"/>
<gene>
    <name evidence="3" type="ORF">IE37_02249</name>
</gene>
<dbReference type="PROSITE" id="PS51257">
    <property type="entry name" value="PROKAR_LIPOPROTEIN"/>
    <property type="match status" value="1"/>
</dbReference>
<evidence type="ECO:0000313" key="3">
    <source>
        <dbReference type="EMBL" id="PWJ11486.1"/>
    </source>
</evidence>
<evidence type="ECO:0000256" key="1">
    <source>
        <dbReference type="SAM" id="SignalP"/>
    </source>
</evidence>
<name>A0A315XXI7_RUMFL</name>
<dbReference type="EMBL" id="QGDI01000009">
    <property type="protein sequence ID" value="PWJ11486.1"/>
    <property type="molecule type" value="Genomic_DNA"/>
</dbReference>
<protein>
    <recommendedName>
        <fullName evidence="2">SecDF P1 head subdomain domain-containing protein</fullName>
    </recommendedName>
</protein>
<dbReference type="Gene3D" id="3.30.1360.200">
    <property type="match status" value="1"/>
</dbReference>